<organism evidence="3 4">
    <name type="scientific">Bacteroides eggerthii</name>
    <dbReference type="NCBI Taxonomy" id="28111"/>
    <lineage>
        <taxon>Bacteria</taxon>
        <taxon>Pseudomonadati</taxon>
        <taxon>Bacteroidota</taxon>
        <taxon>Bacteroidia</taxon>
        <taxon>Bacteroidales</taxon>
        <taxon>Bacteroidaceae</taxon>
        <taxon>Bacteroides</taxon>
    </lineage>
</organism>
<evidence type="ECO:0000313" key="3">
    <source>
        <dbReference type="EMBL" id="SUV42760.1"/>
    </source>
</evidence>
<dbReference type="GO" id="GO:0008709">
    <property type="term" value="F:cholate 7-alpha-dehydrogenase (NAD+) activity"/>
    <property type="evidence" value="ECO:0007669"/>
    <property type="project" value="UniProtKB-EC"/>
</dbReference>
<dbReference type="OrthoDB" id="9788235at2"/>
<gene>
    <name evidence="3" type="primary">fabG_2</name>
    <name evidence="3" type="ORF">NCTC11155_02134</name>
</gene>
<dbReference type="GeneID" id="93068898"/>
<dbReference type="GO" id="GO:0006633">
    <property type="term" value="P:fatty acid biosynthetic process"/>
    <property type="evidence" value="ECO:0007669"/>
    <property type="project" value="TreeGrafter"/>
</dbReference>
<dbReference type="Gene3D" id="3.40.50.720">
    <property type="entry name" value="NAD(P)-binding Rossmann-like Domain"/>
    <property type="match status" value="1"/>
</dbReference>
<dbReference type="InterPro" id="IPR020904">
    <property type="entry name" value="Sc_DH/Rdtase_CS"/>
</dbReference>
<dbReference type="RefSeq" id="WP_004288348.1">
    <property type="nucleotide sequence ID" value="NZ_CABKNQ010000020.1"/>
</dbReference>
<reference evidence="3 4" key="1">
    <citation type="submission" date="2018-06" db="EMBL/GenBank/DDBJ databases">
        <authorList>
            <consortium name="Pathogen Informatics"/>
            <person name="Doyle S."/>
        </authorList>
    </citation>
    <scope>NUCLEOTIDE SEQUENCE [LARGE SCALE GENOMIC DNA]</scope>
    <source>
        <strain evidence="3 4">NCTC11155</strain>
    </source>
</reference>
<sequence length="276" mass="30074">MKKIELIIRKLVSIMKREQLVPVIQIETDAEQFKGRVALISGGTGGIGLSIAKTLLSSGCKVILAGTNLDKLKDTIDNLNTSNAAILELNYLKLESFDAKIEEADKIFGNRDIFVSSAGVHTEGVDFWKVTGEEYDRVMNINLKGTFFMCKSMASYMRRRKLKGNILLVSSTRGFEPAWSPYGISKWAMNGLTKGLAQILFEDGITVNAIAPGSTATALIGINEGDSIYTNENKIGRFIMPTEVASLAKLLVSGSGKMISGETIRISAGRGVWDIR</sequence>
<evidence type="ECO:0000256" key="2">
    <source>
        <dbReference type="ARBA" id="ARBA00023002"/>
    </source>
</evidence>
<dbReference type="InterPro" id="IPR002347">
    <property type="entry name" value="SDR_fam"/>
</dbReference>
<dbReference type="GO" id="GO:0004316">
    <property type="term" value="F:3-oxoacyl-[acyl-carrier-protein] reductase (NADPH) activity"/>
    <property type="evidence" value="ECO:0007669"/>
    <property type="project" value="UniProtKB-EC"/>
</dbReference>
<proteinExistence type="inferred from homology"/>
<dbReference type="EC" id="1.1.1.159" evidence="3"/>
<dbReference type="GO" id="GO:0048038">
    <property type="term" value="F:quinone binding"/>
    <property type="evidence" value="ECO:0007669"/>
    <property type="project" value="TreeGrafter"/>
</dbReference>
<dbReference type="InterPro" id="IPR036291">
    <property type="entry name" value="NAD(P)-bd_dom_sf"/>
</dbReference>
<dbReference type="AlphaFoldDB" id="A0A380Z8G1"/>
<dbReference type="PROSITE" id="PS00061">
    <property type="entry name" value="ADH_SHORT"/>
    <property type="match status" value="1"/>
</dbReference>
<dbReference type="STRING" id="483216.BACEGG_00083"/>
<dbReference type="EC" id="1.1.1.100" evidence="3"/>
<dbReference type="PANTHER" id="PTHR42760:SF133">
    <property type="entry name" value="3-OXOACYL-[ACYL-CARRIER-PROTEIN] REDUCTASE"/>
    <property type="match status" value="1"/>
</dbReference>
<accession>A0A380Z8G1</accession>
<comment type="similarity">
    <text evidence="1">Belongs to the short-chain dehydrogenases/reductases (SDR) family.</text>
</comment>
<dbReference type="SUPFAM" id="SSF51735">
    <property type="entry name" value="NAD(P)-binding Rossmann-fold domains"/>
    <property type="match status" value="1"/>
</dbReference>
<dbReference type="CDD" id="cd05233">
    <property type="entry name" value="SDR_c"/>
    <property type="match status" value="1"/>
</dbReference>
<dbReference type="EMBL" id="UFSX01000002">
    <property type="protein sequence ID" value="SUV42760.1"/>
    <property type="molecule type" value="Genomic_DNA"/>
</dbReference>
<dbReference type="PRINTS" id="PR00081">
    <property type="entry name" value="GDHRDH"/>
</dbReference>
<dbReference type="PANTHER" id="PTHR42760">
    <property type="entry name" value="SHORT-CHAIN DEHYDROGENASES/REDUCTASES FAMILY MEMBER"/>
    <property type="match status" value="1"/>
</dbReference>
<evidence type="ECO:0000313" key="4">
    <source>
        <dbReference type="Proteomes" id="UP000254424"/>
    </source>
</evidence>
<keyword evidence="2 3" id="KW-0560">Oxidoreductase</keyword>
<evidence type="ECO:0000256" key="1">
    <source>
        <dbReference type="ARBA" id="ARBA00006484"/>
    </source>
</evidence>
<dbReference type="Pfam" id="PF00106">
    <property type="entry name" value="adh_short"/>
    <property type="match status" value="1"/>
</dbReference>
<name>A0A380Z8G1_9BACE</name>
<protein>
    <submittedName>
        <fullName evidence="3">Dehydrogenases with different specificities (Related to short-chain alcohol dehydrogenases)</fullName>
        <ecNumber evidence="3">1.1.1.100</ecNumber>
        <ecNumber evidence="3">1.1.1.159</ecNumber>
    </submittedName>
</protein>
<dbReference type="Proteomes" id="UP000254424">
    <property type="component" value="Unassembled WGS sequence"/>
</dbReference>